<feature type="domain" description="Glycoside hydrolase 123 N-terminal" evidence="3">
    <location>
        <begin position="43"/>
        <end position="162"/>
    </location>
</feature>
<dbReference type="EMBL" id="CP063849">
    <property type="protein sequence ID" value="QOY90201.1"/>
    <property type="molecule type" value="Genomic_DNA"/>
</dbReference>
<dbReference type="Proteomes" id="UP000593892">
    <property type="component" value="Chromosome"/>
</dbReference>
<gene>
    <name evidence="4" type="ORF">IRI77_09670</name>
</gene>
<name>A0A7S7SN56_PALFE</name>
<dbReference type="RefSeq" id="WP_194451866.1">
    <property type="nucleotide sequence ID" value="NZ_CP063849.1"/>
</dbReference>
<dbReference type="Pfam" id="PF13320">
    <property type="entry name" value="GH123_cat"/>
    <property type="match status" value="1"/>
</dbReference>
<evidence type="ECO:0000256" key="1">
    <source>
        <dbReference type="SAM" id="SignalP"/>
    </source>
</evidence>
<feature type="chain" id="PRO_5032877136" evidence="1">
    <location>
        <begin position="24"/>
        <end position="579"/>
    </location>
</feature>
<evidence type="ECO:0000313" key="4">
    <source>
        <dbReference type="EMBL" id="QOY90201.1"/>
    </source>
</evidence>
<organism evidence="4 5">
    <name type="scientific">Paludibaculum fermentans</name>
    <dbReference type="NCBI Taxonomy" id="1473598"/>
    <lineage>
        <taxon>Bacteria</taxon>
        <taxon>Pseudomonadati</taxon>
        <taxon>Acidobacteriota</taxon>
        <taxon>Terriglobia</taxon>
        <taxon>Bryobacterales</taxon>
        <taxon>Bryobacteraceae</taxon>
        <taxon>Paludibaculum</taxon>
    </lineage>
</organism>
<dbReference type="KEGG" id="pfer:IRI77_09670"/>
<reference evidence="4 5" key="1">
    <citation type="submission" date="2020-10" db="EMBL/GenBank/DDBJ databases">
        <title>Complete genome sequence of Paludibaculum fermentans P105T, a facultatively anaerobic acidobacterium capable of dissimilatory Fe(III) reduction.</title>
        <authorList>
            <person name="Dedysh S.N."/>
            <person name="Beletsky A.V."/>
            <person name="Kulichevskaya I.S."/>
            <person name="Mardanov A.V."/>
            <person name="Ravin N.V."/>
        </authorList>
    </citation>
    <scope>NUCLEOTIDE SEQUENCE [LARGE SCALE GENOMIC DNA]</scope>
    <source>
        <strain evidence="4 5">P105</strain>
    </source>
</reference>
<keyword evidence="5" id="KW-1185">Reference proteome</keyword>
<evidence type="ECO:0000259" key="3">
    <source>
        <dbReference type="Pfam" id="PF22680"/>
    </source>
</evidence>
<feature type="domain" description="Glycoside hydrolase 123 catalytic" evidence="2">
    <location>
        <begin position="310"/>
        <end position="526"/>
    </location>
</feature>
<protein>
    <submittedName>
        <fullName evidence="4">DUF4091 domain-containing protein</fullName>
    </submittedName>
</protein>
<evidence type="ECO:0000259" key="2">
    <source>
        <dbReference type="Pfam" id="PF13320"/>
    </source>
</evidence>
<dbReference type="InterPro" id="IPR053850">
    <property type="entry name" value="Glyco_hydro_123_N_2"/>
</dbReference>
<evidence type="ECO:0000313" key="5">
    <source>
        <dbReference type="Proteomes" id="UP000593892"/>
    </source>
</evidence>
<dbReference type="InterPro" id="IPR025150">
    <property type="entry name" value="GH123_cat"/>
</dbReference>
<dbReference type="Pfam" id="PF22680">
    <property type="entry name" value="Glyco_hydro_123_N_2"/>
    <property type="match status" value="1"/>
</dbReference>
<proteinExistence type="predicted"/>
<feature type="signal peptide" evidence="1">
    <location>
        <begin position="1"/>
        <end position="23"/>
    </location>
</feature>
<sequence length="579" mass="65013">MHGIHLQLACLAAFVGAASPALPAIRASFASPMDKVFLEGPPPSQTLSTWTVSMARGEQESFQLLVHADGESLNALSVENSLDGTSHLAAKLSLVGYVRTAEGDPRPWAKQEPPTHIGWWPDPLLPIRPFDIAAGQTQPVWIRIESSPGAAPGLYKGSLRIRQGNRRLATLRYLVRVYDVTLPRKQQLRNAAFMPPGNLFAHYQTAGGMESPAFFELYKRWAREAFSQHLGPTFDMLMGWNQGQVRTDITAGPLGPTSDMLLGRTPGHLVWPVLGRNGAYDFRYTDALGDLGREYGMRQFAIAIFDRETTWAQQSEAAKAELAGFIRAYSENLKARGTWEAAYVYNVDEPPENQWDTVRNNHQLVKSIAPDLKTWLCLNQPKAVRQLQSSADILDVYIRQYDSSGVEEVRKTGKQVIWAVCVWPHEHPNLFIEYPAVDARAIGWLTYRYGISGFEYWGLNQWGENTGNREWANFRSGETKTRWRRTKWPWGDGWLLYPGENGEPLASIRFENLRDGFEDSELLSLLAGQGEKPRADQLSVSVAGSIESYHTNPSDFAAAHVELLRRLHSSSARSRHRAR</sequence>
<keyword evidence="1" id="KW-0732">Signal</keyword>
<dbReference type="AlphaFoldDB" id="A0A7S7SN56"/>
<accession>A0A7S7SN56</accession>